<dbReference type="NCBIfam" id="NF002242">
    <property type="entry name" value="PRK01151.1"/>
    <property type="match status" value="1"/>
</dbReference>
<dbReference type="GO" id="GO:0006412">
    <property type="term" value="P:translation"/>
    <property type="evidence" value="ECO:0007669"/>
    <property type="project" value="InterPro"/>
</dbReference>
<keyword evidence="2" id="KW-0689">Ribosomal protein</keyword>
<keyword evidence="5" id="KW-1185">Reference proteome</keyword>
<dbReference type="GO" id="GO:0005840">
    <property type="term" value="C:ribosome"/>
    <property type="evidence" value="ECO:0007669"/>
    <property type="project" value="UniProtKB-KW"/>
</dbReference>
<sequence length="136" mass="15757">MGRVRTKTVKRASKSLIEKYYPRLTTDFETNKRLIDSVAYVPSKRLRNKVAGYTSHLMRRIAKGPVNGVSFALQEEERERRDQYVPDRSALDVIIDRGLAIDRETADLLKNLGLNVEADIKTPTTGFPDRRFRKRY</sequence>
<dbReference type="InterPro" id="IPR036401">
    <property type="entry name" value="Ribosomal_eS17_sf"/>
</dbReference>
<dbReference type="AlphaFoldDB" id="A0AAV5RG56"/>
<keyword evidence="3" id="KW-0687">Ribonucleoprotein</keyword>
<dbReference type="InterPro" id="IPR001210">
    <property type="entry name" value="Ribosomal_eS17"/>
</dbReference>
<gene>
    <name evidence="4" type="ORF">DASB73_013760</name>
</gene>
<comment type="similarity">
    <text evidence="1">Belongs to the eukaryotic ribosomal protein eS17 family.</text>
</comment>
<comment type="caution">
    <text evidence="4">The sequence shown here is derived from an EMBL/GenBank/DDBJ whole genome shotgun (WGS) entry which is preliminary data.</text>
</comment>
<dbReference type="GO" id="GO:1990904">
    <property type="term" value="C:ribonucleoprotein complex"/>
    <property type="evidence" value="ECO:0007669"/>
    <property type="project" value="UniProtKB-KW"/>
</dbReference>
<dbReference type="Proteomes" id="UP001362899">
    <property type="component" value="Unassembled WGS sequence"/>
</dbReference>
<dbReference type="SUPFAM" id="SSF116820">
    <property type="entry name" value="Rps17e-like"/>
    <property type="match status" value="1"/>
</dbReference>
<protein>
    <submittedName>
        <fullName evidence="4">Ribosomal 40S subunit protein S17B</fullName>
    </submittedName>
</protein>
<dbReference type="GO" id="GO:0000028">
    <property type="term" value="P:ribosomal small subunit assembly"/>
    <property type="evidence" value="ECO:0007669"/>
    <property type="project" value="UniProtKB-ARBA"/>
</dbReference>
<dbReference type="EMBL" id="BTGC01000003">
    <property type="protein sequence ID" value="GMM50418.1"/>
    <property type="molecule type" value="Genomic_DNA"/>
</dbReference>
<name>A0AAV5RG56_STABA</name>
<dbReference type="FunFam" id="1.10.60.20:FF:000001">
    <property type="entry name" value="40S ribosomal protein S17"/>
    <property type="match status" value="1"/>
</dbReference>
<dbReference type="GO" id="GO:0003735">
    <property type="term" value="F:structural constituent of ribosome"/>
    <property type="evidence" value="ECO:0007669"/>
    <property type="project" value="InterPro"/>
</dbReference>
<dbReference type="HAMAP" id="MF_00511">
    <property type="entry name" value="Ribosomal_eS17"/>
    <property type="match status" value="1"/>
</dbReference>
<evidence type="ECO:0000256" key="3">
    <source>
        <dbReference type="ARBA" id="ARBA00023274"/>
    </source>
</evidence>
<evidence type="ECO:0000313" key="5">
    <source>
        <dbReference type="Proteomes" id="UP001362899"/>
    </source>
</evidence>
<organism evidence="4 5">
    <name type="scientific">Starmerella bacillaris</name>
    <name type="common">Yeast</name>
    <name type="synonym">Candida zemplinina</name>
    <dbReference type="NCBI Taxonomy" id="1247836"/>
    <lineage>
        <taxon>Eukaryota</taxon>
        <taxon>Fungi</taxon>
        <taxon>Dikarya</taxon>
        <taxon>Ascomycota</taxon>
        <taxon>Saccharomycotina</taxon>
        <taxon>Dipodascomycetes</taxon>
        <taxon>Dipodascales</taxon>
        <taxon>Trichomonascaceae</taxon>
        <taxon>Starmerella</taxon>
    </lineage>
</organism>
<evidence type="ECO:0000313" key="4">
    <source>
        <dbReference type="EMBL" id="GMM50418.1"/>
    </source>
</evidence>
<reference evidence="4 5" key="1">
    <citation type="journal article" date="2023" name="Elife">
        <title>Identification of key yeast species and microbe-microbe interactions impacting larval growth of Drosophila in the wild.</title>
        <authorList>
            <person name="Mure A."/>
            <person name="Sugiura Y."/>
            <person name="Maeda R."/>
            <person name="Honda K."/>
            <person name="Sakurai N."/>
            <person name="Takahashi Y."/>
            <person name="Watada M."/>
            <person name="Katoh T."/>
            <person name="Gotoh A."/>
            <person name="Gotoh Y."/>
            <person name="Taniguchi I."/>
            <person name="Nakamura K."/>
            <person name="Hayashi T."/>
            <person name="Katayama T."/>
            <person name="Uemura T."/>
            <person name="Hattori Y."/>
        </authorList>
    </citation>
    <scope>NUCLEOTIDE SEQUENCE [LARGE SCALE GENOMIC DNA]</scope>
    <source>
        <strain evidence="4 5">SB-73</strain>
    </source>
</reference>
<evidence type="ECO:0000256" key="2">
    <source>
        <dbReference type="ARBA" id="ARBA00022980"/>
    </source>
</evidence>
<accession>A0AAV5RG56</accession>
<dbReference type="PANTHER" id="PTHR10732">
    <property type="entry name" value="40S RIBOSOMAL PROTEIN S17"/>
    <property type="match status" value="1"/>
</dbReference>
<proteinExistence type="inferred from homology"/>
<evidence type="ECO:0000256" key="1">
    <source>
        <dbReference type="ARBA" id="ARBA00010444"/>
    </source>
</evidence>
<dbReference type="Pfam" id="PF00833">
    <property type="entry name" value="Ribosomal_S17e"/>
    <property type="match status" value="1"/>
</dbReference>
<dbReference type="PANTHER" id="PTHR10732:SF0">
    <property type="entry name" value="40S RIBOSOMAL PROTEIN S17"/>
    <property type="match status" value="1"/>
</dbReference>
<dbReference type="Gene3D" id="1.10.60.20">
    <property type="entry name" value="Ribosomal protein S17e-like"/>
    <property type="match status" value="1"/>
</dbReference>